<dbReference type="AlphaFoldDB" id="A0A0M8MTN8"/>
<dbReference type="PANTHER" id="PTHR39601">
    <property type="entry name" value="CHORIOGENIN HMINOR"/>
    <property type="match status" value="1"/>
</dbReference>
<accession>A0A0M8MTN8</accession>
<dbReference type="OrthoDB" id="4114825at2759"/>
<dbReference type="Pfam" id="PF26013">
    <property type="entry name" value="DUF8004"/>
    <property type="match status" value="1"/>
</dbReference>
<dbReference type="STRING" id="150374.A0A0M8MTN8"/>
<evidence type="ECO:0000256" key="1">
    <source>
        <dbReference type="SAM" id="MobiDB-lite"/>
    </source>
</evidence>
<dbReference type="InterPro" id="IPR058317">
    <property type="entry name" value="DUF8004"/>
</dbReference>
<sequence length="824" mass="92553">MAGPRARADSGRRARGFGGGDNARFPPMKRWDGVSRTDRDWDKMRRDPEIWERNGNCLVHLYGKGESKRGPSFKLPFSALVAAGCHPFIQRFLVLDGFTLRTNDEIELWDQVHPRSTVEVYVPAPPSSTDNQIFHYQLAVRNFLAWVLGRPMAGEFLGSALVALRESLREFRSEEDHDDCDLMEYMNQAGYLNMAEKPSHALAILHLAETFQMRQLYLEAFAHCVGMHSQLARCTEFQLTSSTSRNLIKEARTTMNSQISQTSFMLRTFLDDDLSETYLGVPPGTRAHLERFRCFLLTFYSRKLGYYPPRTFDAPLLRGMAADFDALYKLLADTSLTGKDTMPPTHMGGICTLQLVQAFDERHSLRIQEHPLPQLPHIEIPNSARLLTWFTRGEKMTTSQRQVTHAALLKSSNRRPDILKNDLVRAYRQFEEDSILAPNKADKNEKVSVLDARKVRWILIYAVHQVLCRATNYPLEVQDQKTTYHLNVPMGAVPPWKAKHVLKDGPAGSTGLSADGKPKMDWVITGAGAAGGAAAVNGLGGSGGALSRTSSISAHLRRSATIRKSLQIFKSGFHSTSTKKQTAVPVIPYHEIIVQGYGNGTQEHPEEGEQTQQSHPPEERIQKGSLACRSDSTASTQSKLSTATESSALESVAGTVDTLPTPDTTPDPSSPVEDFNERDFIMASWSAQSATPTRTNSWHSTSDAVNLRTPRPEASDSKKRYSLRRKRWTVNFDSYMFTPEKEGLQRRHTLMLDMRKKPNELMERLAAVRIRDSEDQDQDQESWADSRVSDDWSVMQAFMDAPGSQEAKDEWAQYADLGGLIDLR</sequence>
<name>A0A0M8MTN8_ESCWE</name>
<feature type="compositionally biased region" description="Polar residues" evidence="1">
    <location>
        <begin position="687"/>
        <end position="704"/>
    </location>
</feature>
<dbReference type="Proteomes" id="UP000053831">
    <property type="component" value="Unassembled WGS sequence"/>
</dbReference>
<feature type="domain" description="DUF8004" evidence="2">
    <location>
        <begin position="181"/>
        <end position="270"/>
    </location>
</feature>
<feature type="compositionally biased region" description="Basic and acidic residues" evidence="1">
    <location>
        <begin position="1"/>
        <end position="12"/>
    </location>
</feature>
<keyword evidence="4" id="KW-1185">Reference proteome</keyword>
<feature type="compositionally biased region" description="Polar residues" evidence="1">
    <location>
        <begin position="630"/>
        <end position="649"/>
    </location>
</feature>
<dbReference type="EMBL" id="LGSR01000020">
    <property type="protein sequence ID" value="KOS19176.1"/>
    <property type="molecule type" value="Genomic_DNA"/>
</dbReference>
<comment type="caution">
    <text evidence="3">The sequence shown here is derived from an EMBL/GenBank/DDBJ whole genome shotgun (WGS) entry which is preliminary data.</text>
</comment>
<feature type="region of interest" description="Disordered" evidence="1">
    <location>
        <begin position="1"/>
        <end position="31"/>
    </location>
</feature>
<protein>
    <recommendedName>
        <fullName evidence="2">DUF8004 domain-containing protein</fullName>
    </recommendedName>
</protein>
<evidence type="ECO:0000313" key="4">
    <source>
        <dbReference type="Proteomes" id="UP000053831"/>
    </source>
</evidence>
<feature type="region of interest" description="Disordered" evidence="1">
    <location>
        <begin position="598"/>
        <end position="674"/>
    </location>
</feature>
<evidence type="ECO:0000259" key="2">
    <source>
        <dbReference type="Pfam" id="PF26013"/>
    </source>
</evidence>
<dbReference type="PANTHER" id="PTHR39601:SF1">
    <property type="entry name" value="CHORIOGENIN HMINOR"/>
    <property type="match status" value="1"/>
</dbReference>
<reference evidence="3 4" key="1">
    <citation type="submission" date="2015-07" db="EMBL/GenBank/DDBJ databases">
        <title>The genome of the fungus Escovopsis weberi, a specialized disease agent of ant agriculture.</title>
        <authorList>
            <person name="de Man T.J."/>
            <person name="Stajich J.E."/>
            <person name="Kubicek C.P."/>
            <person name="Chenthamara K."/>
            <person name="Atanasova L."/>
            <person name="Druzhinina I.S."/>
            <person name="Birnbaum S."/>
            <person name="Barribeau S.M."/>
            <person name="Teiling C."/>
            <person name="Suen G."/>
            <person name="Currie C."/>
            <person name="Gerardo N.M."/>
        </authorList>
    </citation>
    <scope>NUCLEOTIDE SEQUENCE [LARGE SCALE GENOMIC DNA]</scope>
</reference>
<feature type="region of interest" description="Disordered" evidence="1">
    <location>
        <begin position="687"/>
        <end position="718"/>
    </location>
</feature>
<organism evidence="3 4">
    <name type="scientific">Escovopsis weberi</name>
    <dbReference type="NCBI Taxonomy" id="150374"/>
    <lineage>
        <taxon>Eukaryota</taxon>
        <taxon>Fungi</taxon>
        <taxon>Dikarya</taxon>
        <taxon>Ascomycota</taxon>
        <taxon>Pezizomycotina</taxon>
        <taxon>Sordariomycetes</taxon>
        <taxon>Hypocreomycetidae</taxon>
        <taxon>Hypocreales</taxon>
        <taxon>Hypocreaceae</taxon>
        <taxon>Escovopsis</taxon>
    </lineage>
</organism>
<proteinExistence type="predicted"/>
<gene>
    <name evidence="3" type="ORF">ESCO_000102</name>
</gene>
<evidence type="ECO:0000313" key="3">
    <source>
        <dbReference type="EMBL" id="KOS19176.1"/>
    </source>
</evidence>